<protein>
    <submittedName>
        <fullName evidence="2">Uncharacterized protein</fullName>
    </submittedName>
</protein>
<name>A0A1Q8W2U2_9ACTO</name>
<dbReference type="AlphaFoldDB" id="A0A1Q8W2U2"/>
<feature type="region of interest" description="Disordered" evidence="1">
    <location>
        <begin position="95"/>
        <end position="120"/>
    </location>
</feature>
<comment type="caution">
    <text evidence="2">The sequence shown here is derived from an EMBL/GenBank/DDBJ whole genome shotgun (WGS) entry which is preliminary data.</text>
</comment>
<proteinExistence type="predicted"/>
<evidence type="ECO:0000313" key="2">
    <source>
        <dbReference type="EMBL" id="OLO55836.1"/>
    </source>
</evidence>
<reference evidence="2 3" key="1">
    <citation type="submission" date="2016-12" db="EMBL/GenBank/DDBJ databases">
        <title>Genomic comparison of strains in the 'Actinomyces naeslundii' group.</title>
        <authorList>
            <person name="Mughal S.R."/>
            <person name="Do T."/>
            <person name="Gilbert S.C."/>
            <person name="Witherden E.A."/>
            <person name="Didelot X."/>
            <person name="Beighton D."/>
        </authorList>
    </citation>
    <scope>NUCLEOTIDE SEQUENCE [LARGE SCALE GENOMIC DNA]</scope>
    <source>
        <strain evidence="2 3">S24V</strain>
    </source>
</reference>
<evidence type="ECO:0000313" key="3">
    <source>
        <dbReference type="Proteomes" id="UP000186855"/>
    </source>
</evidence>
<evidence type="ECO:0000256" key="1">
    <source>
        <dbReference type="SAM" id="MobiDB-lite"/>
    </source>
</evidence>
<dbReference type="Proteomes" id="UP000186855">
    <property type="component" value="Unassembled WGS sequence"/>
</dbReference>
<sequence>MAGIRRYVLRFFVCEGVVGVSGCRWFGVSGSCAVVLGVAWSYPAARGRTRRRVVVPGGARSYLRGALRYDRAVLRTTACAGGTTTRFYVRPGGIAYDHVPRDPDEESPAQPHPHDTKNPF</sequence>
<gene>
    <name evidence="2" type="ORF">BKH30_02715</name>
</gene>
<accession>A0A1Q8W2U2</accession>
<dbReference type="EMBL" id="MSKI01000024">
    <property type="protein sequence ID" value="OLO55836.1"/>
    <property type="molecule type" value="Genomic_DNA"/>
</dbReference>
<organism evidence="2 3">
    <name type="scientific">Actinomyces oris</name>
    <dbReference type="NCBI Taxonomy" id="544580"/>
    <lineage>
        <taxon>Bacteria</taxon>
        <taxon>Bacillati</taxon>
        <taxon>Actinomycetota</taxon>
        <taxon>Actinomycetes</taxon>
        <taxon>Actinomycetales</taxon>
        <taxon>Actinomycetaceae</taxon>
        <taxon>Actinomyces</taxon>
    </lineage>
</organism>